<organism evidence="2 3">
    <name type="scientific">Micrococcus cohnii</name>
    <dbReference type="NCBI Taxonomy" id="993416"/>
    <lineage>
        <taxon>Bacteria</taxon>
        <taxon>Bacillati</taxon>
        <taxon>Actinomycetota</taxon>
        <taxon>Actinomycetes</taxon>
        <taxon>Micrococcales</taxon>
        <taxon>Micrococcaceae</taxon>
        <taxon>Micrococcus</taxon>
    </lineage>
</organism>
<dbReference type="EMBL" id="JACHNA010000001">
    <property type="protein sequence ID" value="MBB4735314.1"/>
    <property type="molecule type" value="Genomic_DNA"/>
</dbReference>
<dbReference type="Proteomes" id="UP000540191">
    <property type="component" value="Unassembled WGS sequence"/>
</dbReference>
<reference evidence="2 3" key="1">
    <citation type="submission" date="2020-08" db="EMBL/GenBank/DDBJ databases">
        <title>Sequencing the genomes of 1000 actinobacteria strains.</title>
        <authorList>
            <person name="Klenk H.-P."/>
        </authorList>
    </citation>
    <scope>NUCLEOTIDE SEQUENCE [LARGE SCALE GENOMIC DNA]</scope>
    <source>
        <strain evidence="2 3">DSM 23974</strain>
    </source>
</reference>
<dbReference type="GO" id="GO:0003677">
    <property type="term" value="F:DNA binding"/>
    <property type="evidence" value="ECO:0007669"/>
    <property type="project" value="InterPro"/>
</dbReference>
<dbReference type="AlphaFoldDB" id="A0A7W7GNF2"/>
<dbReference type="Pfam" id="PF02452">
    <property type="entry name" value="PemK_toxin"/>
    <property type="match status" value="1"/>
</dbReference>
<evidence type="ECO:0008006" key="4">
    <source>
        <dbReference type="Google" id="ProtNLM"/>
    </source>
</evidence>
<dbReference type="SUPFAM" id="SSF50118">
    <property type="entry name" value="Cell growth inhibitor/plasmid maintenance toxic component"/>
    <property type="match status" value="1"/>
</dbReference>
<feature type="region of interest" description="Disordered" evidence="1">
    <location>
        <begin position="22"/>
        <end position="86"/>
    </location>
</feature>
<evidence type="ECO:0000313" key="3">
    <source>
        <dbReference type="Proteomes" id="UP000540191"/>
    </source>
</evidence>
<protein>
    <recommendedName>
        <fullName evidence="4">Type II toxin-antitoxin system PemK/MazF family toxin</fullName>
    </recommendedName>
</protein>
<proteinExistence type="predicted"/>
<accession>A0A7W7GNF2</accession>
<feature type="compositionally biased region" description="Basic and acidic residues" evidence="1">
    <location>
        <begin position="54"/>
        <end position="66"/>
    </location>
</feature>
<sequence length="200" mass="22253">MAFNLMRAISLGRRAYSIVKRLQAQSGRDTAPAARRNGRQAGVPSHDGPRRRRGQDDGQVDGRARTDAYAGDFTGRTKVEYSPVPGEQAGPGEIVWTWVPFEELDGRGKDRPVLIVGTAGRHLLGLQLTSKDRNNAQRSDAEYVDIGSGAWDRQARASEVNLGRIVRVDPDQVRREGGVLPEREFERVAEALREHRGWSR</sequence>
<comment type="caution">
    <text evidence="2">The sequence shown here is derived from an EMBL/GenBank/DDBJ whole genome shotgun (WGS) entry which is preliminary data.</text>
</comment>
<gene>
    <name evidence="2" type="ORF">HDA30_000822</name>
</gene>
<dbReference type="InterPro" id="IPR003477">
    <property type="entry name" value="PemK-like"/>
</dbReference>
<name>A0A7W7GNF2_9MICC</name>
<dbReference type="RefSeq" id="WP_158495955.1">
    <property type="nucleotide sequence ID" value="NZ_JACHNA010000001.1"/>
</dbReference>
<keyword evidence="3" id="KW-1185">Reference proteome</keyword>
<evidence type="ECO:0000313" key="2">
    <source>
        <dbReference type="EMBL" id="MBB4735314.1"/>
    </source>
</evidence>
<evidence type="ECO:0000256" key="1">
    <source>
        <dbReference type="SAM" id="MobiDB-lite"/>
    </source>
</evidence>